<sequence>MLKDTTVEALEDDLAGYSQDHCKISYVQVLKVFLEVDHSDEVLNICALEILWSNIEHAVPMKL</sequence>
<proteinExistence type="predicted"/>
<organism evidence="1 2">
    <name type="scientific">Penicillium diatomitis</name>
    <dbReference type="NCBI Taxonomy" id="2819901"/>
    <lineage>
        <taxon>Eukaryota</taxon>
        <taxon>Fungi</taxon>
        <taxon>Dikarya</taxon>
        <taxon>Ascomycota</taxon>
        <taxon>Pezizomycotina</taxon>
        <taxon>Eurotiomycetes</taxon>
        <taxon>Eurotiomycetidae</taxon>
        <taxon>Eurotiales</taxon>
        <taxon>Aspergillaceae</taxon>
        <taxon>Penicillium</taxon>
    </lineage>
</organism>
<evidence type="ECO:0000313" key="2">
    <source>
        <dbReference type="Proteomes" id="UP001148312"/>
    </source>
</evidence>
<name>A0A9X0BSY2_9EURO</name>
<protein>
    <submittedName>
        <fullName evidence="1">Uncharacterized protein</fullName>
    </submittedName>
</protein>
<evidence type="ECO:0000313" key="1">
    <source>
        <dbReference type="EMBL" id="KAJ5483083.1"/>
    </source>
</evidence>
<reference evidence="1" key="2">
    <citation type="journal article" date="2023" name="IMA Fungus">
        <title>Comparative genomic study of the Penicillium genus elucidates a diverse pangenome and 15 lateral gene transfer events.</title>
        <authorList>
            <person name="Petersen C."/>
            <person name="Sorensen T."/>
            <person name="Nielsen M.R."/>
            <person name="Sondergaard T.E."/>
            <person name="Sorensen J.L."/>
            <person name="Fitzpatrick D.A."/>
            <person name="Frisvad J.C."/>
            <person name="Nielsen K.L."/>
        </authorList>
    </citation>
    <scope>NUCLEOTIDE SEQUENCE</scope>
    <source>
        <strain evidence="1">IBT 30728</strain>
    </source>
</reference>
<comment type="caution">
    <text evidence="1">The sequence shown here is derived from an EMBL/GenBank/DDBJ whole genome shotgun (WGS) entry which is preliminary data.</text>
</comment>
<dbReference type="RefSeq" id="XP_056789055.1">
    <property type="nucleotide sequence ID" value="XM_056936131.1"/>
</dbReference>
<dbReference type="AlphaFoldDB" id="A0A9X0BSY2"/>
<dbReference type="GeneID" id="81626380"/>
<dbReference type="EMBL" id="JAPWDQ010000008">
    <property type="protein sequence ID" value="KAJ5483083.1"/>
    <property type="molecule type" value="Genomic_DNA"/>
</dbReference>
<keyword evidence="2" id="KW-1185">Reference proteome</keyword>
<reference evidence="1" key="1">
    <citation type="submission" date="2022-12" db="EMBL/GenBank/DDBJ databases">
        <authorList>
            <person name="Petersen C."/>
        </authorList>
    </citation>
    <scope>NUCLEOTIDE SEQUENCE</scope>
    <source>
        <strain evidence="1">IBT 30728</strain>
    </source>
</reference>
<accession>A0A9X0BSY2</accession>
<dbReference type="Proteomes" id="UP001148312">
    <property type="component" value="Unassembled WGS sequence"/>
</dbReference>
<gene>
    <name evidence="1" type="ORF">N7539_006529</name>
</gene>